<gene>
    <name evidence="1" type="ORF">BD626DRAFT_496672</name>
</gene>
<accession>A0A550CDF8</accession>
<keyword evidence="2" id="KW-1185">Reference proteome</keyword>
<dbReference type="AlphaFoldDB" id="A0A550CDF8"/>
<evidence type="ECO:0000313" key="2">
    <source>
        <dbReference type="Proteomes" id="UP000320762"/>
    </source>
</evidence>
<dbReference type="Proteomes" id="UP000320762">
    <property type="component" value="Unassembled WGS sequence"/>
</dbReference>
<dbReference type="EMBL" id="VDMD01000011">
    <property type="protein sequence ID" value="TRM62845.1"/>
    <property type="molecule type" value="Genomic_DNA"/>
</dbReference>
<comment type="caution">
    <text evidence="1">The sequence shown here is derived from an EMBL/GenBank/DDBJ whole genome shotgun (WGS) entry which is preliminary data.</text>
</comment>
<name>A0A550CDF8_9AGAR</name>
<reference evidence="1 2" key="1">
    <citation type="journal article" date="2019" name="New Phytol.">
        <title>Comparative genomics reveals unique wood-decay strategies and fruiting body development in the Schizophyllaceae.</title>
        <authorList>
            <person name="Almasi E."/>
            <person name="Sahu N."/>
            <person name="Krizsan K."/>
            <person name="Balint B."/>
            <person name="Kovacs G.M."/>
            <person name="Kiss B."/>
            <person name="Cseklye J."/>
            <person name="Drula E."/>
            <person name="Henrissat B."/>
            <person name="Nagy I."/>
            <person name="Chovatia M."/>
            <person name="Adam C."/>
            <person name="LaButti K."/>
            <person name="Lipzen A."/>
            <person name="Riley R."/>
            <person name="Grigoriev I.V."/>
            <person name="Nagy L.G."/>
        </authorList>
    </citation>
    <scope>NUCLEOTIDE SEQUENCE [LARGE SCALE GENOMIC DNA]</scope>
    <source>
        <strain evidence="1 2">NL-1724</strain>
    </source>
</reference>
<sequence length="107" mass="11953">MTAWSSRHLSFLVTATTTHAYKHPTLEPPYSLPHLSRLLIHDDFDFDSSRIRLRGGEGHSITVEHGQGYRSTRTETIHRSSRTRRSVDGPGASCVTGTIVFSLTMNS</sequence>
<protein>
    <submittedName>
        <fullName evidence="1">Uncharacterized protein</fullName>
    </submittedName>
</protein>
<evidence type="ECO:0000313" key="1">
    <source>
        <dbReference type="EMBL" id="TRM62845.1"/>
    </source>
</evidence>
<proteinExistence type="predicted"/>
<organism evidence="1 2">
    <name type="scientific">Schizophyllum amplum</name>
    <dbReference type="NCBI Taxonomy" id="97359"/>
    <lineage>
        <taxon>Eukaryota</taxon>
        <taxon>Fungi</taxon>
        <taxon>Dikarya</taxon>
        <taxon>Basidiomycota</taxon>
        <taxon>Agaricomycotina</taxon>
        <taxon>Agaricomycetes</taxon>
        <taxon>Agaricomycetidae</taxon>
        <taxon>Agaricales</taxon>
        <taxon>Schizophyllaceae</taxon>
        <taxon>Schizophyllum</taxon>
    </lineage>
</organism>